<keyword evidence="4" id="KW-0965">Cell junction</keyword>
<dbReference type="InterPro" id="IPR021774">
    <property type="entry name" value="CUPID"/>
</dbReference>
<keyword evidence="9" id="KW-1185">Reference proteome</keyword>
<feature type="region of interest" description="Disordered" evidence="6">
    <location>
        <begin position="458"/>
        <end position="498"/>
    </location>
</feature>
<dbReference type="GO" id="GO:0009887">
    <property type="term" value="P:animal organ morphogenesis"/>
    <property type="evidence" value="ECO:0007669"/>
    <property type="project" value="UniProtKB-ARBA"/>
</dbReference>
<dbReference type="GO" id="GO:0070161">
    <property type="term" value="C:anchoring junction"/>
    <property type="evidence" value="ECO:0007669"/>
    <property type="project" value="UniProtKB-SubCell"/>
</dbReference>
<dbReference type="GO" id="GO:0090162">
    <property type="term" value="P:establishment of epithelial cell polarity"/>
    <property type="evidence" value="ECO:0007669"/>
    <property type="project" value="InterPro"/>
</dbReference>
<dbReference type="InterPro" id="IPR019748">
    <property type="entry name" value="FERM_central"/>
</dbReference>
<evidence type="ECO:0000313" key="8">
    <source>
        <dbReference type="EMBL" id="ROT69926.1"/>
    </source>
</evidence>
<dbReference type="Gene3D" id="1.20.80.10">
    <property type="match status" value="1"/>
</dbReference>
<dbReference type="OrthoDB" id="10063592at2759"/>
<feature type="compositionally biased region" description="Low complexity" evidence="6">
    <location>
        <begin position="660"/>
        <end position="671"/>
    </location>
</feature>
<dbReference type="GO" id="GO:0005737">
    <property type="term" value="C:cytoplasm"/>
    <property type="evidence" value="ECO:0007669"/>
    <property type="project" value="UniProtKB-SubCell"/>
</dbReference>
<feature type="compositionally biased region" description="Basic and acidic residues" evidence="6">
    <location>
        <begin position="489"/>
        <end position="498"/>
    </location>
</feature>
<dbReference type="SUPFAM" id="SSF50729">
    <property type="entry name" value="PH domain-like"/>
    <property type="match status" value="1"/>
</dbReference>
<dbReference type="Gene3D" id="2.30.29.30">
    <property type="entry name" value="Pleckstrin-homology domain (PH domain)/Phosphotyrosine-binding domain (PTB)"/>
    <property type="match status" value="1"/>
</dbReference>
<dbReference type="Pfam" id="PF09380">
    <property type="entry name" value="FERM_C"/>
    <property type="match status" value="1"/>
</dbReference>
<dbReference type="SMART" id="SM01196">
    <property type="entry name" value="FERM_C"/>
    <property type="match status" value="1"/>
</dbReference>
<dbReference type="PRINTS" id="PR00935">
    <property type="entry name" value="BAND41"/>
</dbReference>
<evidence type="ECO:0000256" key="2">
    <source>
        <dbReference type="ARBA" id="ARBA00004496"/>
    </source>
</evidence>
<dbReference type="CDD" id="cd13191">
    <property type="entry name" value="FERM_C_FRMD4A_FRMD4B"/>
    <property type="match status" value="1"/>
</dbReference>
<evidence type="ECO:0000256" key="3">
    <source>
        <dbReference type="ARBA" id="ARBA00022490"/>
    </source>
</evidence>
<dbReference type="InterPro" id="IPR047176">
    <property type="entry name" value="FRMD4A/B"/>
</dbReference>
<dbReference type="AlphaFoldDB" id="A0A423T0A3"/>
<dbReference type="GO" id="GO:0071944">
    <property type="term" value="C:cell periphery"/>
    <property type="evidence" value="ECO:0007669"/>
    <property type="project" value="UniProtKB-ARBA"/>
</dbReference>
<feature type="compositionally biased region" description="Pro residues" evidence="6">
    <location>
        <begin position="699"/>
        <end position="714"/>
    </location>
</feature>
<feature type="compositionally biased region" description="Polar residues" evidence="6">
    <location>
        <begin position="739"/>
        <end position="758"/>
    </location>
</feature>
<comment type="caution">
    <text evidence="8">The sequence shown here is derived from an EMBL/GenBank/DDBJ whole genome shotgun (WGS) entry which is preliminary data.</text>
</comment>
<dbReference type="InterPro" id="IPR041785">
    <property type="entry name" value="FRMD4A/B_FERM_C"/>
</dbReference>
<feature type="compositionally biased region" description="Low complexity" evidence="6">
    <location>
        <begin position="725"/>
        <end position="738"/>
    </location>
</feature>
<dbReference type="InterPro" id="IPR014352">
    <property type="entry name" value="FERM/acyl-CoA-bd_prot_sf"/>
</dbReference>
<dbReference type="InterPro" id="IPR018980">
    <property type="entry name" value="FERM_PH-like_C"/>
</dbReference>
<dbReference type="PROSITE" id="PS50057">
    <property type="entry name" value="FERM_3"/>
    <property type="match status" value="1"/>
</dbReference>
<proteinExistence type="predicted"/>
<dbReference type="PANTHER" id="PTHR46079">
    <property type="entry name" value="FERM DOMAIN-CONTAINING PROTEIN 4"/>
    <property type="match status" value="1"/>
</dbReference>
<feature type="compositionally biased region" description="Low complexity" evidence="6">
    <location>
        <begin position="458"/>
        <end position="478"/>
    </location>
</feature>
<dbReference type="GO" id="GO:0048731">
    <property type="term" value="P:system development"/>
    <property type="evidence" value="ECO:0007669"/>
    <property type="project" value="UniProtKB-ARBA"/>
</dbReference>
<evidence type="ECO:0000259" key="7">
    <source>
        <dbReference type="PROSITE" id="PS50057"/>
    </source>
</evidence>
<dbReference type="Pfam" id="PF11819">
    <property type="entry name" value="CUPID"/>
    <property type="match status" value="1"/>
</dbReference>
<dbReference type="CDD" id="cd14473">
    <property type="entry name" value="FERM_B-lobe"/>
    <property type="match status" value="1"/>
</dbReference>
<comment type="subcellular location">
    <subcellularLocation>
        <location evidence="1">Cell junction</location>
    </subcellularLocation>
    <subcellularLocation>
        <location evidence="2">Cytoplasm</location>
    </subcellularLocation>
</comment>
<dbReference type="InterPro" id="IPR029071">
    <property type="entry name" value="Ubiquitin-like_domsf"/>
</dbReference>
<dbReference type="SUPFAM" id="SSF47031">
    <property type="entry name" value="Second domain of FERM"/>
    <property type="match status" value="1"/>
</dbReference>
<dbReference type="EMBL" id="QCYY01002499">
    <property type="protein sequence ID" value="ROT69926.1"/>
    <property type="molecule type" value="Genomic_DNA"/>
</dbReference>
<dbReference type="Pfam" id="PF09379">
    <property type="entry name" value="FERM_N"/>
    <property type="match status" value="1"/>
</dbReference>
<feature type="compositionally biased region" description="Polar residues" evidence="6">
    <location>
        <begin position="767"/>
        <end position="789"/>
    </location>
</feature>
<keyword evidence="3" id="KW-0963">Cytoplasm</keyword>
<dbReference type="InterPro" id="IPR000299">
    <property type="entry name" value="FERM_domain"/>
</dbReference>
<reference evidence="8 9" key="1">
    <citation type="submission" date="2018-04" db="EMBL/GenBank/DDBJ databases">
        <authorList>
            <person name="Zhang X."/>
            <person name="Yuan J."/>
            <person name="Li F."/>
            <person name="Xiang J."/>
        </authorList>
    </citation>
    <scope>NUCLEOTIDE SEQUENCE [LARGE SCALE GENOMIC DNA]</scope>
    <source>
        <tissue evidence="8">Muscle</tissue>
    </source>
</reference>
<sequence length="977" mass="109336">MTMDLRGDTWAAVLHGPEAIKVPRMRPELPLYCAVLQHLGRKGDSEPKLTACNGRRCNKAAARQEPRRHRGLTADNTTCRSHGRLTWHACFDGCACSALRASSLTLWIASMRFRRKHKKMSVGVRVEVVLLDDRRLQVGVGPRLLTQELLAMVASHFTLKEHQYFSLAVVDNTGHYQWLTHDRRVVDHDVVRALNGAPVTMYFLVKFYIESVLQLQSPQTVELFYQQAKNLVFKGQLELESDTAFRLAALALQATYGDFTHETSTHSHLKKAQVLPASVIRDHPSLQYCEERVAEEHKQLIGHTRGHAILQYMSVVERVPTYGVHYYEVRDRSNLPWYLGISYRGIAQYDYLDKRKPRRVFLWKQLENLYFRERKFSIEVHDPKRVSVSRRTFGPGNVSVYVWFAETQALCKAIWSMAIAQHQFYLDCKTSRNEVSGVREFPELAVELSRSCVSLSTHSSSSNLSRSGSHSSLVNNSLAEDSASTESLHQARMEMHSALKERRDALQEKLKEKTEELRLLCLREGELTGELPPEYPITPGQPPPTVRKRVGTSFTLSENLINKIINKQEETVAALELEYEIQGKITSAALRLANETSARKGVRKQRKLSYQQSAQRLKDLEQKLKAARAKQTATANSMPKQKKKPRPVSDSEGVGGYDENTNPNNTTVSSSQESPRDHLRDSLRESTITEGVSLSPALSPHPPVSPRSPLPPSTPVRARARRDLSPGGHSISSGGVHSAPTSPHKQPNASSRSASPNRPHSGYIPSSVYTRSQYRSQQYPTLSTRSQSVPADEGRVPHPRTTNGAYPVPDPGIVLAETPGDREMTPRIGTAVWTDGAPTTGGWSHAAWNTSILCPPPVFPSSLPNIPHTTITNTHCHQISYIPAMQRPTPTTHTTTITNSNCQNTTKKPWTLQAIPILTQQTVALTPSQSQITIKKIFLHFVHPQSCCLCDQQVACTMMVTLPFDPPLPPTLGRSYL</sequence>
<dbReference type="Gene3D" id="3.10.20.90">
    <property type="entry name" value="Phosphatidylinositol 3-kinase Catalytic Subunit, Chain A, domain 1"/>
    <property type="match status" value="1"/>
</dbReference>
<evidence type="ECO:0000256" key="5">
    <source>
        <dbReference type="ARBA" id="ARBA00023054"/>
    </source>
</evidence>
<keyword evidence="5" id="KW-0175">Coiled coil</keyword>
<evidence type="ECO:0000256" key="6">
    <source>
        <dbReference type="SAM" id="MobiDB-lite"/>
    </source>
</evidence>
<dbReference type="InterPro" id="IPR035963">
    <property type="entry name" value="FERM_2"/>
</dbReference>
<dbReference type="InterPro" id="IPR018979">
    <property type="entry name" value="FERM_N"/>
</dbReference>
<feature type="compositionally biased region" description="Basic and acidic residues" evidence="6">
    <location>
        <begin position="674"/>
        <end position="684"/>
    </location>
</feature>
<evidence type="ECO:0000256" key="1">
    <source>
        <dbReference type="ARBA" id="ARBA00004282"/>
    </source>
</evidence>
<evidence type="ECO:0000256" key="4">
    <source>
        <dbReference type="ARBA" id="ARBA00022949"/>
    </source>
</evidence>
<gene>
    <name evidence="8" type="ORF">C7M84_011850</name>
</gene>
<organism evidence="8 9">
    <name type="scientific">Penaeus vannamei</name>
    <name type="common">Whiteleg shrimp</name>
    <name type="synonym">Litopenaeus vannamei</name>
    <dbReference type="NCBI Taxonomy" id="6689"/>
    <lineage>
        <taxon>Eukaryota</taxon>
        <taxon>Metazoa</taxon>
        <taxon>Ecdysozoa</taxon>
        <taxon>Arthropoda</taxon>
        <taxon>Crustacea</taxon>
        <taxon>Multicrustacea</taxon>
        <taxon>Malacostraca</taxon>
        <taxon>Eumalacostraca</taxon>
        <taxon>Eucarida</taxon>
        <taxon>Decapoda</taxon>
        <taxon>Dendrobranchiata</taxon>
        <taxon>Penaeoidea</taxon>
        <taxon>Penaeidae</taxon>
        <taxon>Penaeus</taxon>
    </lineage>
</organism>
<feature type="domain" description="FERM" evidence="7">
    <location>
        <begin position="124"/>
        <end position="429"/>
    </location>
</feature>
<dbReference type="PANTHER" id="PTHR46079:SF2">
    <property type="entry name" value="FERM DOMAIN-CONTAINING PROTEIN"/>
    <property type="match status" value="1"/>
</dbReference>
<evidence type="ECO:0000313" key="9">
    <source>
        <dbReference type="Proteomes" id="UP000283509"/>
    </source>
</evidence>
<dbReference type="Proteomes" id="UP000283509">
    <property type="component" value="Unassembled WGS sequence"/>
</dbReference>
<dbReference type="InterPro" id="IPR011993">
    <property type="entry name" value="PH-like_dom_sf"/>
</dbReference>
<dbReference type="InterPro" id="IPR019749">
    <property type="entry name" value="Band_41_domain"/>
</dbReference>
<name>A0A423T0A3_PENVA</name>
<reference evidence="8 9" key="2">
    <citation type="submission" date="2019-01" db="EMBL/GenBank/DDBJ databases">
        <title>The decoding of complex shrimp genome reveals the adaptation for benthos swimmer, frequently molting mechanism and breeding impact on genome.</title>
        <authorList>
            <person name="Sun Y."/>
            <person name="Gao Y."/>
            <person name="Yu Y."/>
        </authorList>
    </citation>
    <scope>NUCLEOTIDE SEQUENCE [LARGE SCALE GENOMIC DNA]</scope>
    <source>
        <tissue evidence="8">Muscle</tissue>
    </source>
</reference>
<accession>A0A423T0A3</accession>
<dbReference type="SUPFAM" id="SSF54236">
    <property type="entry name" value="Ubiquitin-like"/>
    <property type="match status" value="1"/>
</dbReference>
<dbReference type="Pfam" id="PF00373">
    <property type="entry name" value="FERM_M"/>
    <property type="match status" value="1"/>
</dbReference>
<feature type="region of interest" description="Disordered" evidence="6">
    <location>
        <begin position="623"/>
        <end position="811"/>
    </location>
</feature>
<dbReference type="SMART" id="SM00295">
    <property type="entry name" value="B41"/>
    <property type="match status" value="1"/>
</dbReference>
<protein>
    <recommendedName>
        <fullName evidence="7">FERM domain-containing protein</fullName>
    </recommendedName>
</protein>